<evidence type="ECO:0000256" key="6">
    <source>
        <dbReference type="ARBA" id="ARBA00022679"/>
    </source>
</evidence>
<dbReference type="PANTHER" id="PTHR11579">
    <property type="entry name" value="PROTEIN-L-ISOASPARTATE O-METHYLTRANSFERASE"/>
    <property type="match status" value="1"/>
</dbReference>
<dbReference type="SUPFAM" id="SSF53335">
    <property type="entry name" value="S-adenosyl-L-methionine-dependent methyltransferases"/>
    <property type="match status" value="1"/>
</dbReference>
<dbReference type="PANTHER" id="PTHR11579:SF0">
    <property type="entry name" value="PROTEIN-L-ISOASPARTATE(D-ASPARTATE) O-METHYLTRANSFERASE"/>
    <property type="match status" value="1"/>
</dbReference>
<comment type="similarity">
    <text evidence="2">Belongs to the methyltransferase superfamily. L-isoaspartyl/D-aspartyl protein methyltransferase family.</text>
</comment>
<organism evidence="10 11">
    <name type="scientific">Tetrabaena socialis</name>
    <dbReference type="NCBI Taxonomy" id="47790"/>
    <lineage>
        <taxon>Eukaryota</taxon>
        <taxon>Viridiplantae</taxon>
        <taxon>Chlorophyta</taxon>
        <taxon>core chlorophytes</taxon>
        <taxon>Chlorophyceae</taxon>
        <taxon>CS clade</taxon>
        <taxon>Chlamydomonadales</taxon>
        <taxon>Tetrabaenaceae</taxon>
        <taxon>Tetrabaena</taxon>
    </lineage>
</organism>
<dbReference type="GO" id="GO:0005737">
    <property type="term" value="C:cytoplasm"/>
    <property type="evidence" value="ECO:0007669"/>
    <property type="project" value="UniProtKB-SubCell"/>
</dbReference>
<comment type="subcellular location">
    <subcellularLocation>
        <location evidence="1">Cytoplasm</location>
    </subcellularLocation>
</comment>
<feature type="transmembrane region" description="Helical" evidence="9">
    <location>
        <begin position="32"/>
        <end position="59"/>
    </location>
</feature>
<proteinExistence type="inferred from homology"/>
<evidence type="ECO:0000256" key="3">
    <source>
        <dbReference type="ARBA" id="ARBA00011890"/>
    </source>
</evidence>
<dbReference type="Gene3D" id="3.40.50.150">
    <property type="entry name" value="Vaccinia Virus protein VP39"/>
    <property type="match status" value="1"/>
</dbReference>
<gene>
    <name evidence="10" type="ORF">TSOC_010469</name>
</gene>
<evidence type="ECO:0000256" key="9">
    <source>
        <dbReference type="SAM" id="Phobius"/>
    </source>
</evidence>
<dbReference type="AlphaFoldDB" id="A0A2J7ZT78"/>
<dbReference type="EC" id="2.1.1.77" evidence="3"/>
<evidence type="ECO:0000313" key="10">
    <source>
        <dbReference type="EMBL" id="PNH03473.1"/>
    </source>
</evidence>
<keyword evidence="4" id="KW-0963">Cytoplasm</keyword>
<protein>
    <recommendedName>
        <fullName evidence="3">protein-L-isoaspartate(D-aspartate) O-methyltransferase</fullName>
        <ecNumber evidence="3">2.1.1.77</ecNumber>
    </recommendedName>
</protein>
<name>A0A2J7ZT78_9CHLO</name>
<dbReference type="EMBL" id="PGGS01000499">
    <property type="protein sequence ID" value="PNH03473.1"/>
    <property type="molecule type" value="Genomic_DNA"/>
</dbReference>
<dbReference type="GO" id="GO:0032259">
    <property type="term" value="P:methylation"/>
    <property type="evidence" value="ECO:0007669"/>
    <property type="project" value="UniProtKB-KW"/>
</dbReference>
<evidence type="ECO:0000313" key="11">
    <source>
        <dbReference type="Proteomes" id="UP000236333"/>
    </source>
</evidence>
<keyword evidence="7" id="KW-0949">S-adenosyl-L-methionine</keyword>
<evidence type="ECO:0000256" key="7">
    <source>
        <dbReference type="ARBA" id="ARBA00022691"/>
    </source>
</evidence>
<sequence>MATCTSARRPSAPVAVPTAPVVPLMAAEPAEVLLMALMVLLAMAVAPATTLSLLGLMILTTMMATTPTTVSSSKKAMHLRGGERGAGGGVEEGEPVARAMLAVPRDLFVPVPYAAEALIDRPIRLEDAGFNISAPHVQAAALEALRVEPGHRVLDVGCGCGVVAAYAAYLAGPEGQVVAVDVRSSAISLAAANLRRLREQDPESALLPSLSAKSFFSAM</sequence>
<evidence type="ECO:0000256" key="4">
    <source>
        <dbReference type="ARBA" id="ARBA00022490"/>
    </source>
</evidence>
<comment type="caution">
    <text evidence="10">The sequence shown here is derived from an EMBL/GenBank/DDBJ whole genome shotgun (WGS) entry which is preliminary data.</text>
</comment>
<dbReference type="InterPro" id="IPR029063">
    <property type="entry name" value="SAM-dependent_MTases_sf"/>
</dbReference>
<keyword evidence="9" id="KW-0812">Transmembrane</keyword>
<evidence type="ECO:0000256" key="2">
    <source>
        <dbReference type="ARBA" id="ARBA00005369"/>
    </source>
</evidence>
<dbReference type="CDD" id="cd02440">
    <property type="entry name" value="AdoMet_MTases"/>
    <property type="match status" value="1"/>
</dbReference>
<dbReference type="OrthoDB" id="73890at2759"/>
<dbReference type="GO" id="GO:0004719">
    <property type="term" value="F:protein-L-isoaspartate (D-aspartate) O-methyltransferase activity"/>
    <property type="evidence" value="ECO:0007669"/>
    <property type="project" value="UniProtKB-EC"/>
</dbReference>
<evidence type="ECO:0000256" key="8">
    <source>
        <dbReference type="SAM" id="MobiDB-lite"/>
    </source>
</evidence>
<evidence type="ECO:0000256" key="1">
    <source>
        <dbReference type="ARBA" id="ARBA00004496"/>
    </source>
</evidence>
<dbReference type="Pfam" id="PF01135">
    <property type="entry name" value="PCMT"/>
    <property type="match status" value="1"/>
</dbReference>
<dbReference type="Proteomes" id="UP000236333">
    <property type="component" value="Unassembled WGS sequence"/>
</dbReference>
<keyword evidence="9" id="KW-0472">Membrane</keyword>
<dbReference type="InterPro" id="IPR000682">
    <property type="entry name" value="PCMT"/>
</dbReference>
<evidence type="ECO:0000256" key="5">
    <source>
        <dbReference type="ARBA" id="ARBA00022603"/>
    </source>
</evidence>
<keyword evidence="11" id="KW-1185">Reference proteome</keyword>
<keyword evidence="9" id="KW-1133">Transmembrane helix</keyword>
<keyword evidence="5 10" id="KW-0489">Methyltransferase</keyword>
<keyword evidence="6 10" id="KW-0808">Transferase</keyword>
<accession>A0A2J7ZT78</accession>
<feature type="region of interest" description="Disordered" evidence="8">
    <location>
        <begin position="70"/>
        <end position="91"/>
    </location>
</feature>
<reference evidence="10 11" key="1">
    <citation type="journal article" date="2017" name="Mol. Biol. Evol.">
        <title>The 4-celled Tetrabaena socialis nuclear genome reveals the essential components for genetic control of cell number at the origin of multicellularity in the volvocine lineage.</title>
        <authorList>
            <person name="Featherston J."/>
            <person name="Arakaki Y."/>
            <person name="Hanschen E.R."/>
            <person name="Ferris P.J."/>
            <person name="Michod R.E."/>
            <person name="Olson B.J.S.C."/>
            <person name="Nozaki H."/>
            <person name="Durand P.M."/>
        </authorList>
    </citation>
    <scope>NUCLEOTIDE SEQUENCE [LARGE SCALE GENOMIC DNA]</scope>
    <source>
        <strain evidence="10 11">NIES-571</strain>
    </source>
</reference>